<dbReference type="EMBL" id="UINC01044228">
    <property type="protein sequence ID" value="SVB49391.1"/>
    <property type="molecule type" value="Genomic_DNA"/>
</dbReference>
<protein>
    <recommendedName>
        <fullName evidence="2">Peptidase S9 prolyl oligopeptidase catalytic domain-containing protein</fullName>
    </recommendedName>
</protein>
<evidence type="ECO:0000313" key="1">
    <source>
        <dbReference type="EMBL" id="SVB49391.1"/>
    </source>
</evidence>
<evidence type="ECO:0008006" key="2">
    <source>
        <dbReference type="Google" id="ProtNLM"/>
    </source>
</evidence>
<dbReference type="AlphaFoldDB" id="A0A382EHF6"/>
<name>A0A382EHF6_9ZZZZ</name>
<proteinExistence type="predicted"/>
<organism evidence="1">
    <name type="scientific">marine metagenome</name>
    <dbReference type="NCBI Taxonomy" id="408172"/>
    <lineage>
        <taxon>unclassified sequences</taxon>
        <taxon>metagenomes</taxon>
        <taxon>ecological metagenomes</taxon>
    </lineage>
</organism>
<feature type="non-terminal residue" evidence="1">
    <location>
        <position position="1"/>
    </location>
</feature>
<gene>
    <name evidence="1" type="ORF">METZ01_LOCUS202245</name>
</gene>
<reference evidence="1" key="1">
    <citation type="submission" date="2018-05" db="EMBL/GenBank/DDBJ databases">
        <authorList>
            <person name="Lanie J.A."/>
            <person name="Ng W.-L."/>
            <person name="Kazmierczak K.M."/>
            <person name="Andrzejewski T.M."/>
            <person name="Davidsen T.M."/>
            <person name="Wayne K.J."/>
            <person name="Tettelin H."/>
            <person name="Glass J.I."/>
            <person name="Rusch D."/>
            <person name="Podicherti R."/>
            <person name="Tsui H.-C.T."/>
            <person name="Winkler M.E."/>
        </authorList>
    </citation>
    <scope>NUCLEOTIDE SEQUENCE</scope>
</reference>
<sequence>ALKKNGVPAKFLLYNDQSHGIGGHWNVVHRMINELGWFNTYLKSQRALSFDGSGS</sequence>
<accession>A0A382EHF6</accession>